<sequence>MRERITLVGGPLAAAARDDGRSWAVMAEAPVPAPPSDRPSPSGRSGPGGVRASGAALVLVLV</sequence>
<reference evidence="2 3" key="1">
    <citation type="submission" date="2024-06" db="EMBL/GenBank/DDBJ databases">
        <title>The Natural Products Discovery Center: Release of the First 8490 Sequenced Strains for Exploring Actinobacteria Biosynthetic Diversity.</title>
        <authorList>
            <person name="Kalkreuter E."/>
            <person name="Kautsar S.A."/>
            <person name="Yang D."/>
            <person name="Bader C.D."/>
            <person name="Teijaro C.N."/>
            <person name="Fluegel L."/>
            <person name="Davis C.M."/>
            <person name="Simpson J.R."/>
            <person name="Lauterbach L."/>
            <person name="Steele A.D."/>
            <person name="Gui C."/>
            <person name="Meng S."/>
            <person name="Li G."/>
            <person name="Viehrig K."/>
            <person name="Ye F."/>
            <person name="Su P."/>
            <person name="Kiefer A.F."/>
            <person name="Nichols A."/>
            <person name="Cepeda A.J."/>
            <person name="Yan W."/>
            <person name="Fan B."/>
            <person name="Jiang Y."/>
            <person name="Adhikari A."/>
            <person name="Zheng C.-J."/>
            <person name="Schuster L."/>
            <person name="Cowan T.M."/>
            <person name="Smanski M.J."/>
            <person name="Chevrette M.G."/>
            <person name="De Carvalho L.P.S."/>
            <person name="Shen B."/>
        </authorList>
    </citation>
    <scope>NUCLEOTIDE SEQUENCE [LARGE SCALE GENOMIC DNA]</scope>
    <source>
        <strain evidence="2 3">NPDC038104</strain>
    </source>
</reference>
<accession>A0ABV2YFZ8</accession>
<dbReference type="RefSeq" id="WP_159105589.1">
    <property type="nucleotide sequence ID" value="NZ_BEVZ01000002.1"/>
</dbReference>
<evidence type="ECO:0000256" key="1">
    <source>
        <dbReference type="SAM" id="MobiDB-lite"/>
    </source>
</evidence>
<protein>
    <submittedName>
        <fullName evidence="2">Uncharacterized protein</fullName>
    </submittedName>
</protein>
<keyword evidence="3" id="KW-1185">Reference proteome</keyword>
<proteinExistence type="predicted"/>
<dbReference type="Proteomes" id="UP001550850">
    <property type="component" value="Unassembled WGS sequence"/>
</dbReference>
<comment type="caution">
    <text evidence="2">The sequence shown here is derived from an EMBL/GenBank/DDBJ whole genome shotgun (WGS) entry which is preliminary data.</text>
</comment>
<feature type="region of interest" description="Disordered" evidence="1">
    <location>
        <begin position="29"/>
        <end position="53"/>
    </location>
</feature>
<gene>
    <name evidence="2" type="ORF">AB0E65_10605</name>
</gene>
<organism evidence="2 3">
    <name type="scientific">Streptomyces fragilis</name>
    <dbReference type="NCBI Taxonomy" id="67301"/>
    <lineage>
        <taxon>Bacteria</taxon>
        <taxon>Bacillati</taxon>
        <taxon>Actinomycetota</taxon>
        <taxon>Actinomycetes</taxon>
        <taxon>Kitasatosporales</taxon>
        <taxon>Streptomycetaceae</taxon>
        <taxon>Streptomyces</taxon>
    </lineage>
</organism>
<evidence type="ECO:0000313" key="3">
    <source>
        <dbReference type="Proteomes" id="UP001550850"/>
    </source>
</evidence>
<name>A0ABV2YFZ8_9ACTN</name>
<dbReference type="EMBL" id="JBEZUR010000012">
    <property type="protein sequence ID" value="MEU3554652.1"/>
    <property type="molecule type" value="Genomic_DNA"/>
</dbReference>
<evidence type="ECO:0000313" key="2">
    <source>
        <dbReference type="EMBL" id="MEU3554652.1"/>
    </source>
</evidence>